<dbReference type="STRING" id="1224164.B843_08395"/>
<gene>
    <name evidence="2" type="ORF">B843_08395</name>
</gene>
<name>W5Y2B2_9CORY</name>
<dbReference type="KEGG" id="cvt:B843_08395"/>
<dbReference type="PATRIC" id="fig|1224164.3.peg.1693"/>
<organism evidence="2 3">
    <name type="scientific">Corynebacterium vitaeruminis DSM 20294</name>
    <dbReference type="NCBI Taxonomy" id="1224164"/>
    <lineage>
        <taxon>Bacteria</taxon>
        <taxon>Bacillati</taxon>
        <taxon>Actinomycetota</taxon>
        <taxon>Actinomycetes</taxon>
        <taxon>Mycobacteriales</taxon>
        <taxon>Corynebacteriaceae</taxon>
        <taxon>Corynebacterium</taxon>
    </lineage>
</organism>
<dbReference type="PROSITE" id="PS51257">
    <property type="entry name" value="PROKAR_LIPOPROTEIN"/>
    <property type="match status" value="1"/>
</dbReference>
<dbReference type="EMBL" id="CP004353">
    <property type="protein sequence ID" value="AHI23064.1"/>
    <property type="molecule type" value="Genomic_DNA"/>
</dbReference>
<evidence type="ECO:0000313" key="3">
    <source>
        <dbReference type="Proteomes" id="UP000019222"/>
    </source>
</evidence>
<reference evidence="2 3" key="1">
    <citation type="submission" date="2013-02" db="EMBL/GenBank/DDBJ databases">
        <title>The complete genome sequence of Corynebacterium vitaeruminis DSM 20294.</title>
        <authorList>
            <person name="Ruckert C."/>
            <person name="Albersmeier A."/>
            <person name="Kalinowski J."/>
        </authorList>
    </citation>
    <scope>NUCLEOTIDE SEQUENCE [LARGE SCALE GENOMIC DNA]</scope>
    <source>
        <strain evidence="3">ATCC 10234</strain>
    </source>
</reference>
<dbReference type="InterPro" id="IPR036400">
    <property type="entry name" value="Cyt_B5-like_heme/steroid_sf"/>
</dbReference>
<evidence type="ECO:0000259" key="1">
    <source>
        <dbReference type="SMART" id="SM01117"/>
    </source>
</evidence>
<dbReference type="InterPro" id="IPR001199">
    <property type="entry name" value="Cyt_B5-like_heme/steroid-bd"/>
</dbReference>
<evidence type="ECO:0000313" key="2">
    <source>
        <dbReference type="EMBL" id="AHI23064.1"/>
    </source>
</evidence>
<dbReference type="SUPFAM" id="SSF55856">
    <property type="entry name" value="Cytochrome b5-like heme/steroid binding domain"/>
    <property type="match status" value="1"/>
</dbReference>
<dbReference type="Proteomes" id="UP000019222">
    <property type="component" value="Chromosome"/>
</dbReference>
<accession>W5Y2B2</accession>
<dbReference type="Pfam" id="PF00173">
    <property type="entry name" value="Cyt-b5"/>
    <property type="match status" value="1"/>
</dbReference>
<proteinExistence type="predicted"/>
<keyword evidence="3" id="KW-1185">Reference proteome</keyword>
<dbReference type="HOGENOM" id="CLU_2000090_0_0_11"/>
<sequence>MLKTIIIAVVVLVACAAAFLFLQTPKNVGDPSKFNRAFSTSEQETLRTTQITPQELSDANGENGHLAWIAINGVVYDVTGAKDWQAPKWHHGVTPGGDVTEAFLTSGHGVEHIAGLTVIGSYAP</sequence>
<dbReference type="Gene3D" id="3.10.120.10">
    <property type="entry name" value="Cytochrome b5-like heme/steroid binding domain"/>
    <property type="match status" value="1"/>
</dbReference>
<feature type="domain" description="Cytochrome b5 heme-binding" evidence="1">
    <location>
        <begin position="51"/>
        <end position="123"/>
    </location>
</feature>
<dbReference type="eggNOG" id="COG4892">
    <property type="taxonomic scope" value="Bacteria"/>
</dbReference>
<dbReference type="SMART" id="SM01117">
    <property type="entry name" value="Cyt-b5"/>
    <property type="match status" value="1"/>
</dbReference>
<protein>
    <submittedName>
        <fullName evidence="2">Cytochrome b5</fullName>
    </submittedName>
</protein>
<dbReference type="AlphaFoldDB" id="W5Y2B2"/>